<dbReference type="PANTHER" id="PTHR45527">
    <property type="entry name" value="NONRIBOSOMAL PEPTIDE SYNTHETASE"/>
    <property type="match status" value="1"/>
</dbReference>
<dbReference type="Gene3D" id="3.30.559.10">
    <property type="entry name" value="Chloramphenicol acetyltransferase-like domain"/>
    <property type="match status" value="1"/>
</dbReference>
<reference evidence="2 3" key="1">
    <citation type="submission" date="2024-09" db="EMBL/GenBank/DDBJ databases">
        <authorList>
            <person name="Sun Q."/>
            <person name="Mori K."/>
        </authorList>
    </citation>
    <scope>NUCLEOTIDE SEQUENCE [LARGE SCALE GENOMIC DNA]</scope>
    <source>
        <strain evidence="2 3">JCM 13852</strain>
    </source>
</reference>
<organism evidence="2 3">
    <name type="scientific">Amycolatopsis plumensis</name>
    <dbReference type="NCBI Taxonomy" id="236508"/>
    <lineage>
        <taxon>Bacteria</taxon>
        <taxon>Bacillati</taxon>
        <taxon>Actinomycetota</taxon>
        <taxon>Actinomycetes</taxon>
        <taxon>Pseudonocardiales</taxon>
        <taxon>Pseudonocardiaceae</taxon>
        <taxon>Amycolatopsis</taxon>
    </lineage>
</organism>
<dbReference type="InterPro" id="IPR023213">
    <property type="entry name" value="CAT-like_dom_sf"/>
</dbReference>
<accession>A0ABV5UHN1</accession>
<feature type="domain" description="Condensation" evidence="1">
    <location>
        <begin position="6"/>
        <end position="434"/>
    </location>
</feature>
<dbReference type="Proteomes" id="UP001589535">
    <property type="component" value="Unassembled WGS sequence"/>
</dbReference>
<gene>
    <name evidence="2" type="ORF">ACFFTO_35350</name>
</gene>
<sequence>MTPDGVYHVPIGLRVRGNLDEQAMVRAIRGIVARHESLRCSLLLADDGELTCVVREPDSFAVERVDLTGTGAAADRLADFAVSFSRRRFDLAEEVLRIALVKLAEQEHVLLVVGHHVVFDDWAVAQFLRELEIGYAAARHGRDPDRLLPPLDFGYADLAAAEQAAADSGHLEKQTAYWADQLAGALPCELPPDRPRPAAPSGSGASLGFSVPDPYAAQLMQIGRAHGATGFMTAVAVFHALLRRRTGRADITVGIPVSGRTSAERERLIINLMNVLAIRSRLPGRPRFADLLGEVRTSVLGAFANQDATLSDALGRLRAQHPQEKPPHIGILFELQNTGSHIGAFLGVTDDGLPAFPGLDTSAYPIPDVTIRYDLELKIAAGEPGRLAGVLVYSPDLFEEATMRAMLDEFQAIIRAVVRDPFVVLDDAHLLSERAHS</sequence>
<dbReference type="Pfam" id="PF00668">
    <property type="entry name" value="Condensation"/>
    <property type="match status" value="1"/>
</dbReference>
<dbReference type="InterPro" id="IPR001242">
    <property type="entry name" value="Condensation_dom"/>
</dbReference>
<evidence type="ECO:0000313" key="2">
    <source>
        <dbReference type="EMBL" id="MFB9689478.1"/>
    </source>
</evidence>
<protein>
    <submittedName>
        <fullName evidence="2">Condensation domain-containing protein</fullName>
    </submittedName>
</protein>
<proteinExistence type="predicted"/>
<dbReference type="RefSeq" id="WP_378203285.1">
    <property type="nucleotide sequence ID" value="NZ_JBHMBK010000037.1"/>
</dbReference>
<dbReference type="Gene3D" id="3.30.559.30">
    <property type="entry name" value="Nonribosomal peptide synthetase, condensation domain"/>
    <property type="match status" value="1"/>
</dbReference>
<comment type="caution">
    <text evidence="2">The sequence shown here is derived from an EMBL/GenBank/DDBJ whole genome shotgun (WGS) entry which is preliminary data.</text>
</comment>
<dbReference type="PANTHER" id="PTHR45527:SF1">
    <property type="entry name" value="FATTY ACID SYNTHASE"/>
    <property type="match status" value="1"/>
</dbReference>
<dbReference type="SUPFAM" id="SSF52777">
    <property type="entry name" value="CoA-dependent acyltransferases"/>
    <property type="match status" value="2"/>
</dbReference>
<keyword evidence="3" id="KW-1185">Reference proteome</keyword>
<evidence type="ECO:0000313" key="3">
    <source>
        <dbReference type="Proteomes" id="UP001589535"/>
    </source>
</evidence>
<name>A0ABV5UHN1_9PSEU</name>
<dbReference type="EMBL" id="JBHMBK010000037">
    <property type="protein sequence ID" value="MFB9689478.1"/>
    <property type="molecule type" value="Genomic_DNA"/>
</dbReference>
<evidence type="ECO:0000259" key="1">
    <source>
        <dbReference type="Pfam" id="PF00668"/>
    </source>
</evidence>